<dbReference type="Proteomes" id="UP000547209">
    <property type="component" value="Unassembled WGS sequence"/>
</dbReference>
<evidence type="ECO:0000313" key="1">
    <source>
        <dbReference type="EMBL" id="MBB6671653.1"/>
    </source>
</evidence>
<evidence type="ECO:0000313" key="2">
    <source>
        <dbReference type="Proteomes" id="UP000547209"/>
    </source>
</evidence>
<dbReference type="RefSeq" id="WP_185143131.1">
    <property type="nucleotide sequence ID" value="NZ_JACJVP010000023.1"/>
</dbReference>
<gene>
    <name evidence="1" type="ORF">H7C19_13260</name>
</gene>
<organism evidence="1 2">
    <name type="scientific">Cohnella nanjingensis</name>
    <dbReference type="NCBI Taxonomy" id="1387779"/>
    <lineage>
        <taxon>Bacteria</taxon>
        <taxon>Bacillati</taxon>
        <taxon>Bacillota</taxon>
        <taxon>Bacilli</taxon>
        <taxon>Bacillales</taxon>
        <taxon>Paenibacillaceae</taxon>
        <taxon>Cohnella</taxon>
    </lineage>
</organism>
<accession>A0A7X0RQK9</accession>
<reference evidence="1 2" key="1">
    <citation type="submission" date="2020-08" db="EMBL/GenBank/DDBJ databases">
        <title>Cohnella phylogeny.</title>
        <authorList>
            <person name="Dunlap C."/>
        </authorList>
    </citation>
    <scope>NUCLEOTIDE SEQUENCE [LARGE SCALE GENOMIC DNA]</scope>
    <source>
        <strain evidence="1 2">DSM 28246</strain>
    </source>
</reference>
<protein>
    <submittedName>
        <fullName evidence="1">Uncharacterized protein</fullName>
    </submittedName>
</protein>
<proteinExistence type="predicted"/>
<sequence length="391" mass="43129">MNEYGGERKRVAAIVTEYRHNSHAEMIVGRLLGDFGYHPRVEVATIYTDQVPEGDLSRAAAAEHGIPICATIGDAVLAPHAGGPVDGVILIGEHGDYPVNEKGQMLYPRRRFLEETLAALDRAGRTVPIFSDKHLSWHFSDARWMYDQLKKRGIPFLGGSSIPHADPIPAYDPEVLCGVKDIFVVSSGGLEAYGFHAADVLQSLAERRKGGETGIRSVRLMGGAEMAVPIGRHGEAWAAMDRGEWPEELLLAALRAFPGLPLVHPRTAEPDPALFVYEYANGTTGYVLQFQRLIEQWGFACRDRRGHVTASRLDSGLERPFGHFERLTRFIERLILTGRPPFPMERTLLSTGMINLAMESLHAGRKLETPELAIAYARAEADLDATGEVDE</sequence>
<comment type="caution">
    <text evidence="1">The sequence shown here is derived from an EMBL/GenBank/DDBJ whole genome shotgun (WGS) entry which is preliminary data.</text>
</comment>
<dbReference type="AlphaFoldDB" id="A0A7X0RQK9"/>
<keyword evidence="2" id="KW-1185">Reference proteome</keyword>
<dbReference type="EMBL" id="JACJVP010000023">
    <property type="protein sequence ID" value="MBB6671653.1"/>
    <property type="molecule type" value="Genomic_DNA"/>
</dbReference>
<name>A0A7X0RQK9_9BACL</name>